<dbReference type="InterPro" id="IPR018356">
    <property type="entry name" value="Tscrpt_reg_HTH_DeoR_CS"/>
</dbReference>
<evidence type="ECO:0000256" key="1">
    <source>
        <dbReference type="ARBA" id="ARBA00023015"/>
    </source>
</evidence>
<dbReference type="InterPro" id="IPR001034">
    <property type="entry name" value="DeoR_HTH"/>
</dbReference>
<evidence type="ECO:0000256" key="2">
    <source>
        <dbReference type="ARBA" id="ARBA00023125"/>
    </source>
</evidence>
<keyword evidence="2 5" id="KW-0238">DNA-binding</keyword>
<feature type="domain" description="HTH deoR-type" evidence="4">
    <location>
        <begin position="3"/>
        <end position="58"/>
    </location>
</feature>
<dbReference type="Pfam" id="PF08220">
    <property type="entry name" value="HTH_DeoR"/>
    <property type="match status" value="1"/>
</dbReference>
<evidence type="ECO:0000259" key="4">
    <source>
        <dbReference type="PROSITE" id="PS51000"/>
    </source>
</evidence>
<dbReference type="PRINTS" id="PR00037">
    <property type="entry name" value="HTHLACR"/>
</dbReference>
<dbReference type="SMART" id="SM01134">
    <property type="entry name" value="DeoRC"/>
    <property type="match status" value="1"/>
</dbReference>
<dbReference type="SMART" id="SM00420">
    <property type="entry name" value="HTH_DEOR"/>
    <property type="match status" value="1"/>
</dbReference>
<dbReference type="Pfam" id="PF00455">
    <property type="entry name" value="DeoRC"/>
    <property type="match status" value="1"/>
</dbReference>
<dbReference type="Gene3D" id="1.10.10.10">
    <property type="entry name" value="Winged helix-like DNA-binding domain superfamily/Winged helix DNA-binding domain"/>
    <property type="match status" value="1"/>
</dbReference>
<dbReference type="PROSITE" id="PS00894">
    <property type="entry name" value="HTH_DEOR_1"/>
    <property type="match status" value="1"/>
</dbReference>
<evidence type="ECO:0000313" key="6">
    <source>
        <dbReference type="Proteomes" id="UP000185426"/>
    </source>
</evidence>
<dbReference type="InterPro" id="IPR050313">
    <property type="entry name" value="Carb_Metab_HTH_regulators"/>
</dbReference>
<dbReference type="PANTHER" id="PTHR30363">
    <property type="entry name" value="HTH-TYPE TRANSCRIPTIONAL REGULATOR SRLR-RELATED"/>
    <property type="match status" value="1"/>
</dbReference>
<dbReference type="InterPro" id="IPR014036">
    <property type="entry name" value="DeoR-like_C"/>
</dbReference>
<dbReference type="GO" id="GO:0003700">
    <property type="term" value="F:DNA-binding transcription factor activity"/>
    <property type="evidence" value="ECO:0007669"/>
    <property type="project" value="InterPro"/>
</dbReference>
<proteinExistence type="predicted"/>
<reference evidence="5 6" key="1">
    <citation type="submission" date="2016-05" db="EMBL/GenBank/DDBJ databases">
        <title>Complete Genome and Methylome Analysis of Psychrotrophic Bacterial Isolates from Antarctic Lake Untersee.</title>
        <authorList>
            <person name="Fomenkov A."/>
            <person name="Akimov V.N."/>
            <person name="Vasilyeva L.V."/>
            <person name="Andersen D."/>
            <person name="Vincze T."/>
            <person name="Roberts R.J."/>
        </authorList>
    </citation>
    <scope>NUCLEOTIDE SEQUENCE [LARGE SCALE GENOMIC DNA]</scope>
    <source>
        <strain evidence="5 6">U14-5</strain>
    </source>
</reference>
<dbReference type="EMBL" id="CP015607">
    <property type="protein sequence ID" value="APT47450.1"/>
    <property type="molecule type" value="Genomic_DNA"/>
</dbReference>
<sequence>MLKNKRLERIKQYVIEHQCVSLDDLVTTFEVSKNTIRRDVQKLVEQGHFHKVYGGVAFKLASLESFDDRQIKNQTAKQSIARVAASMVKDGDTIFIDSGTTTLEMIHYIHQKTLTIVTNNMDFIFQAIPFHNLTIISTGGFLERKTKSFSDHSIFRVIDQYNFDQVFMASTGVSITNGVTNSSPVESSMKEIVVKKGGEVFLLVDHTKFDKQAMVTYCTLNAVNYVITDKQLSERYQTWMQTNNVKLIVTD</sequence>
<accession>A0A1L6ZLS5</accession>
<dbReference type="InterPro" id="IPR036388">
    <property type="entry name" value="WH-like_DNA-bd_sf"/>
</dbReference>
<dbReference type="Gene3D" id="3.40.50.1360">
    <property type="match status" value="1"/>
</dbReference>
<dbReference type="GO" id="GO:0003677">
    <property type="term" value="F:DNA binding"/>
    <property type="evidence" value="ECO:0007669"/>
    <property type="project" value="UniProtKB-KW"/>
</dbReference>
<dbReference type="PANTHER" id="PTHR30363:SF60">
    <property type="entry name" value="HTH-TYPE TRANSCRIPTIONAL REGULATOR IOLR"/>
    <property type="match status" value="1"/>
</dbReference>
<protein>
    <submittedName>
        <fullName evidence="5">DNA-binding protein</fullName>
    </submittedName>
</protein>
<organism evidence="5 6">
    <name type="scientific">Bacillus safensis</name>
    <dbReference type="NCBI Taxonomy" id="561879"/>
    <lineage>
        <taxon>Bacteria</taxon>
        <taxon>Bacillati</taxon>
        <taxon>Bacillota</taxon>
        <taxon>Bacilli</taxon>
        <taxon>Bacillales</taxon>
        <taxon>Bacillaceae</taxon>
        <taxon>Bacillus</taxon>
    </lineage>
</organism>
<dbReference type="Proteomes" id="UP000185426">
    <property type="component" value="Chromosome"/>
</dbReference>
<dbReference type="RefSeq" id="WP_075623199.1">
    <property type="nucleotide sequence ID" value="NZ_CP015607.1"/>
</dbReference>
<dbReference type="PROSITE" id="PS51000">
    <property type="entry name" value="HTH_DEOR_2"/>
    <property type="match status" value="1"/>
</dbReference>
<keyword evidence="3" id="KW-0804">Transcription</keyword>
<dbReference type="AlphaFoldDB" id="A0A1L6ZLS5"/>
<keyword evidence="1" id="KW-0805">Transcription regulation</keyword>
<name>A0A1L6ZLS5_BACIA</name>
<evidence type="ECO:0000256" key="3">
    <source>
        <dbReference type="ARBA" id="ARBA00023163"/>
    </source>
</evidence>
<evidence type="ECO:0000313" key="5">
    <source>
        <dbReference type="EMBL" id="APT47450.1"/>
    </source>
</evidence>
<dbReference type="SUPFAM" id="SSF100950">
    <property type="entry name" value="NagB/RpiA/CoA transferase-like"/>
    <property type="match status" value="1"/>
</dbReference>
<gene>
    <name evidence="5" type="ORF">BSA145_17235</name>
</gene>
<dbReference type="InterPro" id="IPR037171">
    <property type="entry name" value="NagB/RpiA_transferase-like"/>
</dbReference>
<dbReference type="InterPro" id="IPR036390">
    <property type="entry name" value="WH_DNA-bd_sf"/>
</dbReference>
<dbReference type="SUPFAM" id="SSF46785">
    <property type="entry name" value="Winged helix' DNA-binding domain"/>
    <property type="match status" value="1"/>
</dbReference>